<dbReference type="InterPro" id="IPR027417">
    <property type="entry name" value="P-loop_NTPase"/>
</dbReference>
<dbReference type="PROSITE" id="PS00211">
    <property type="entry name" value="ABC_TRANSPORTER_1"/>
    <property type="match status" value="1"/>
</dbReference>
<keyword evidence="6" id="KW-1185">Reference proteome</keyword>
<evidence type="ECO:0000256" key="1">
    <source>
        <dbReference type="ARBA" id="ARBA00022448"/>
    </source>
</evidence>
<proteinExistence type="predicted"/>
<evidence type="ECO:0000313" key="6">
    <source>
        <dbReference type="Proteomes" id="UP000440713"/>
    </source>
</evidence>
<dbReference type="InterPro" id="IPR003439">
    <property type="entry name" value="ABC_transporter-like_ATP-bd"/>
</dbReference>
<dbReference type="Pfam" id="PF00005">
    <property type="entry name" value="ABC_tran"/>
    <property type="match status" value="1"/>
</dbReference>
<evidence type="ECO:0000256" key="3">
    <source>
        <dbReference type="ARBA" id="ARBA00022840"/>
    </source>
</evidence>
<accession>A0A6N7X0J9</accession>
<organism evidence="5 6">
    <name type="scientific">Peptostreptococcus porci</name>
    <dbReference type="NCBI Taxonomy" id="2652282"/>
    <lineage>
        <taxon>Bacteria</taxon>
        <taxon>Bacillati</taxon>
        <taxon>Bacillota</taxon>
        <taxon>Clostridia</taxon>
        <taxon>Peptostreptococcales</taxon>
        <taxon>Peptostreptococcaceae</taxon>
        <taxon>Peptostreptococcus</taxon>
    </lineage>
</organism>
<gene>
    <name evidence="5" type="ORF">FYJ71_01560</name>
</gene>
<dbReference type="SUPFAM" id="SSF52540">
    <property type="entry name" value="P-loop containing nucleoside triphosphate hydrolases"/>
    <property type="match status" value="1"/>
</dbReference>
<evidence type="ECO:0000259" key="4">
    <source>
        <dbReference type="PROSITE" id="PS50893"/>
    </source>
</evidence>
<dbReference type="Proteomes" id="UP000440713">
    <property type="component" value="Unassembled WGS sequence"/>
</dbReference>
<dbReference type="CDD" id="cd03214">
    <property type="entry name" value="ABC_Iron-Siderophores_B12_Hemin"/>
    <property type="match status" value="1"/>
</dbReference>
<dbReference type="FunFam" id="3.40.50.300:FF:000134">
    <property type="entry name" value="Iron-enterobactin ABC transporter ATP-binding protein"/>
    <property type="match status" value="1"/>
</dbReference>
<name>A0A6N7X0J9_9FIRM</name>
<keyword evidence="1" id="KW-0813">Transport</keyword>
<dbReference type="AlphaFoldDB" id="A0A6N7X0J9"/>
<dbReference type="GO" id="GO:0016887">
    <property type="term" value="F:ATP hydrolysis activity"/>
    <property type="evidence" value="ECO:0007669"/>
    <property type="project" value="InterPro"/>
</dbReference>
<dbReference type="EMBL" id="VUNE01000001">
    <property type="protein sequence ID" value="MST61661.1"/>
    <property type="molecule type" value="Genomic_DNA"/>
</dbReference>
<dbReference type="InterPro" id="IPR003593">
    <property type="entry name" value="AAA+_ATPase"/>
</dbReference>
<dbReference type="SMART" id="SM00382">
    <property type="entry name" value="AAA"/>
    <property type="match status" value="1"/>
</dbReference>
<feature type="domain" description="ABC transporter" evidence="4">
    <location>
        <begin position="4"/>
        <end position="238"/>
    </location>
</feature>
<sequence>MNKVRINDLTFSIGSKVICDGITVNFKRDSFTGIIGPNGSGKSTLLKQIYRVIEPNQGKIFIDDCNIRDFDSKKLAKIMAVLPQENQSDFDYTVGDIVLMGRFPYHSIFGSGCPHEEDNLIMKEYLDLVGLKDREHRFFKTLSGGEKQRVLLARALAQKSNLIVLDEVTNHLDIGYQYKILEILRKLGLTIIAAIHDLNLAMKFCDEIILIDGGKVIDTGKPRDVITETVLRDIFRVNARIVEDGDTTVIDYISSYY</sequence>
<dbReference type="Gene3D" id="3.40.50.300">
    <property type="entry name" value="P-loop containing nucleotide triphosphate hydrolases"/>
    <property type="match status" value="1"/>
</dbReference>
<dbReference type="GO" id="GO:0005524">
    <property type="term" value="F:ATP binding"/>
    <property type="evidence" value="ECO:0007669"/>
    <property type="project" value="UniProtKB-KW"/>
</dbReference>
<keyword evidence="2" id="KW-0547">Nucleotide-binding</keyword>
<comment type="caution">
    <text evidence="5">The sequence shown here is derived from an EMBL/GenBank/DDBJ whole genome shotgun (WGS) entry which is preliminary data.</text>
</comment>
<keyword evidence="3 5" id="KW-0067">ATP-binding</keyword>
<dbReference type="PROSITE" id="PS50893">
    <property type="entry name" value="ABC_TRANSPORTER_2"/>
    <property type="match status" value="1"/>
</dbReference>
<evidence type="ECO:0000313" key="5">
    <source>
        <dbReference type="EMBL" id="MST61661.1"/>
    </source>
</evidence>
<dbReference type="PANTHER" id="PTHR42794">
    <property type="entry name" value="HEMIN IMPORT ATP-BINDING PROTEIN HMUV"/>
    <property type="match status" value="1"/>
</dbReference>
<dbReference type="PANTHER" id="PTHR42794:SF2">
    <property type="entry name" value="ABC TRANSPORTER ATP-BINDING PROTEIN"/>
    <property type="match status" value="1"/>
</dbReference>
<dbReference type="InterPro" id="IPR017871">
    <property type="entry name" value="ABC_transporter-like_CS"/>
</dbReference>
<protein>
    <submittedName>
        <fullName evidence="5">ABC transporter ATP-binding protein</fullName>
    </submittedName>
</protein>
<evidence type="ECO:0000256" key="2">
    <source>
        <dbReference type="ARBA" id="ARBA00022741"/>
    </source>
</evidence>
<reference evidence="5 6" key="1">
    <citation type="submission" date="2019-08" db="EMBL/GenBank/DDBJ databases">
        <title>In-depth cultivation of the pig gut microbiome towards novel bacterial diversity and tailored functional studies.</title>
        <authorList>
            <person name="Wylensek D."/>
            <person name="Hitch T.C.A."/>
            <person name="Clavel T."/>
        </authorList>
    </citation>
    <scope>NUCLEOTIDE SEQUENCE [LARGE SCALE GENOMIC DNA]</scope>
    <source>
        <strain evidence="5 6">WCA-SAB-591-4A-A</strain>
    </source>
</reference>